<dbReference type="AlphaFoldDB" id="A0A1H9Y2H5"/>
<keyword evidence="1" id="KW-0472">Membrane</keyword>
<evidence type="ECO:0000313" key="2">
    <source>
        <dbReference type="EMBL" id="SES63000.1"/>
    </source>
</evidence>
<protein>
    <submittedName>
        <fullName evidence="2">Uncharacterized protein</fullName>
    </submittedName>
</protein>
<evidence type="ECO:0000313" key="3">
    <source>
        <dbReference type="Proteomes" id="UP000183339"/>
    </source>
</evidence>
<organism evidence="2 3">
    <name type="scientific">Nitrosospira multiformis</name>
    <dbReference type="NCBI Taxonomy" id="1231"/>
    <lineage>
        <taxon>Bacteria</taxon>
        <taxon>Pseudomonadati</taxon>
        <taxon>Pseudomonadota</taxon>
        <taxon>Betaproteobacteria</taxon>
        <taxon>Nitrosomonadales</taxon>
        <taxon>Nitrosomonadaceae</taxon>
        <taxon>Nitrosospira</taxon>
    </lineage>
</organism>
<sequence>MQPRPFRIIDSLTHHTYIGELIMFSSSLKPALIGLVFALALPFSSQVEAHGGLALADDICKLTIGPFTMHFTGYQPDATQEKEFCEDIPNTGRTVVALDYIEEALRPLPTEVRIIRDTGSGGQPAPDEQQKLDEITILHIPPKVYPNGSINFEYNFTQPGKFVGLVTVTDKEPMVSRFPFSVGEPKGMSPYLIIAIAAVIIGAVVFFLRGRKSAGASA</sequence>
<name>A0A1H9Y2H5_9PROT</name>
<keyword evidence="1" id="KW-1133">Transmembrane helix</keyword>
<dbReference type="RefSeq" id="WP_081355601.1">
    <property type="nucleotide sequence ID" value="NZ_FOHI01000001.1"/>
</dbReference>
<evidence type="ECO:0000256" key="1">
    <source>
        <dbReference type="SAM" id="Phobius"/>
    </source>
</evidence>
<dbReference type="Proteomes" id="UP000183339">
    <property type="component" value="Unassembled WGS sequence"/>
</dbReference>
<reference evidence="2 3" key="1">
    <citation type="submission" date="2016-10" db="EMBL/GenBank/DDBJ databases">
        <authorList>
            <person name="de Groot N.N."/>
        </authorList>
    </citation>
    <scope>NUCLEOTIDE SEQUENCE [LARGE SCALE GENOMIC DNA]</scope>
    <source>
        <strain evidence="2 3">Nl7</strain>
    </source>
</reference>
<dbReference type="EMBL" id="FOHI01000001">
    <property type="protein sequence ID" value="SES63000.1"/>
    <property type="molecule type" value="Genomic_DNA"/>
</dbReference>
<proteinExistence type="predicted"/>
<dbReference type="OrthoDB" id="8549784at2"/>
<keyword evidence="1" id="KW-0812">Transmembrane</keyword>
<feature type="transmembrane region" description="Helical" evidence="1">
    <location>
        <begin position="188"/>
        <end position="208"/>
    </location>
</feature>
<accession>A0A1H9Y2H5</accession>
<gene>
    <name evidence="2" type="ORF">SAMN05216412_1014</name>
</gene>
<feature type="transmembrane region" description="Helical" evidence="1">
    <location>
        <begin position="21"/>
        <end position="43"/>
    </location>
</feature>